<gene>
    <name evidence="2" type="ORF">VNI00_014347</name>
</gene>
<dbReference type="SUPFAM" id="SSF75304">
    <property type="entry name" value="Amidase signature (AS) enzymes"/>
    <property type="match status" value="1"/>
</dbReference>
<dbReference type="AlphaFoldDB" id="A0AAW0BVT2"/>
<sequence>MSVVSLDISPDNPIRKSDLDGVLTKLDQKLKPEEETDYLTLLQAIHGPAQIVLDLPEYGPTTDLERFPRTDVHLPNSGDNTHGSWAWKFTAKDKDENLGFLTGKTIIYKDNISVASVECMLGTDVFTGWQPTVDATVVTRSLEAGATAIGKAVCENMSLSASSFSAKTGPVHNPYAEGYSAAGSSSGCGVLVALGEADLAIGGDQGGSVRLPASWCGLYGLKPTFGLVPYTGIASLEPTIDHTGPMTRTCLDNALLLRAIAGRDKFDDRSYAAPYPEDIPDYPAILGSVRGRPRPLEGFKVGMLKEGFEVCDRGGANDSRVGAKVKEAAKKFEEAGATVEWISIPMHSVAPSLWATIARMGCIPALWGGTAGRTGYHMNDLTKNMQNTKTEEGWEKMYCAQKNMILNGTYLWSTHPDLYGKAMNQVHHLRAQYDEALSRFDVLVTPTTPFLPNRHPSPNASVLDKMSKSMGQTLNTCPFNISGHPALSMPIGMLESLDNSTLQFPVGMQIVAKHFDESTIYKAAFSWEELHNWKEL</sequence>
<organism evidence="2 3">
    <name type="scientific">Paramarasmius palmivorus</name>
    <dbReference type="NCBI Taxonomy" id="297713"/>
    <lineage>
        <taxon>Eukaryota</taxon>
        <taxon>Fungi</taxon>
        <taxon>Dikarya</taxon>
        <taxon>Basidiomycota</taxon>
        <taxon>Agaricomycotina</taxon>
        <taxon>Agaricomycetes</taxon>
        <taxon>Agaricomycetidae</taxon>
        <taxon>Agaricales</taxon>
        <taxon>Marasmiineae</taxon>
        <taxon>Marasmiaceae</taxon>
        <taxon>Paramarasmius</taxon>
    </lineage>
</organism>
<evidence type="ECO:0000313" key="3">
    <source>
        <dbReference type="Proteomes" id="UP001383192"/>
    </source>
</evidence>
<evidence type="ECO:0000259" key="1">
    <source>
        <dbReference type="Pfam" id="PF01425"/>
    </source>
</evidence>
<accession>A0AAW0BVT2</accession>
<reference evidence="2 3" key="1">
    <citation type="submission" date="2024-01" db="EMBL/GenBank/DDBJ databases">
        <title>A draft genome for a cacao thread blight-causing isolate of Paramarasmius palmivorus.</title>
        <authorList>
            <person name="Baruah I.K."/>
            <person name="Bukari Y."/>
            <person name="Amoako-Attah I."/>
            <person name="Meinhardt L.W."/>
            <person name="Bailey B.A."/>
            <person name="Cohen S.P."/>
        </authorList>
    </citation>
    <scope>NUCLEOTIDE SEQUENCE [LARGE SCALE GENOMIC DNA]</scope>
    <source>
        <strain evidence="2 3">GH-12</strain>
    </source>
</reference>
<dbReference type="InterPro" id="IPR036928">
    <property type="entry name" value="AS_sf"/>
</dbReference>
<comment type="caution">
    <text evidence="2">The sequence shown here is derived from an EMBL/GenBank/DDBJ whole genome shotgun (WGS) entry which is preliminary data.</text>
</comment>
<dbReference type="InterPro" id="IPR000120">
    <property type="entry name" value="Amidase"/>
</dbReference>
<dbReference type="Proteomes" id="UP001383192">
    <property type="component" value="Unassembled WGS sequence"/>
</dbReference>
<dbReference type="EMBL" id="JAYKXP010000080">
    <property type="protein sequence ID" value="KAK7029649.1"/>
    <property type="molecule type" value="Genomic_DNA"/>
</dbReference>
<dbReference type="InterPro" id="IPR023631">
    <property type="entry name" value="Amidase_dom"/>
</dbReference>
<dbReference type="PANTHER" id="PTHR11895">
    <property type="entry name" value="TRANSAMIDASE"/>
    <property type="match status" value="1"/>
</dbReference>
<dbReference type="PANTHER" id="PTHR11895:SF170">
    <property type="entry name" value="AMIDASE"/>
    <property type="match status" value="1"/>
</dbReference>
<feature type="domain" description="Amidase" evidence="1">
    <location>
        <begin position="91"/>
        <end position="520"/>
    </location>
</feature>
<evidence type="ECO:0000313" key="2">
    <source>
        <dbReference type="EMBL" id="KAK7029649.1"/>
    </source>
</evidence>
<name>A0AAW0BVT2_9AGAR</name>
<protein>
    <recommendedName>
        <fullName evidence="1">Amidase domain-containing protein</fullName>
    </recommendedName>
</protein>
<keyword evidence="3" id="KW-1185">Reference proteome</keyword>
<dbReference type="Gene3D" id="3.90.1300.10">
    <property type="entry name" value="Amidase signature (AS) domain"/>
    <property type="match status" value="1"/>
</dbReference>
<proteinExistence type="predicted"/>
<dbReference type="Pfam" id="PF01425">
    <property type="entry name" value="Amidase"/>
    <property type="match status" value="1"/>
</dbReference>
<dbReference type="GO" id="GO:0003824">
    <property type="term" value="F:catalytic activity"/>
    <property type="evidence" value="ECO:0007669"/>
    <property type="project" value="InterPro"/>
</dbReference>